<dbReference type="EMBL" id="HBUE01121019">
    <property type="protein sequence ID" value="CAG6492513.1"/>
    <property type="molecule type" value="Transcribed_RNA"/>
</dbReference>
<keyword evidence="1" id="KW-1133">Transmembrane helix</keyword>
<protein>
    <submittedName>
        <fullName evidence="2">(northern house mosquito) hypothetical protein</fullName>
    </submittedName>
</protein>
<keyword evidence="1" id="KW-0472">Membrane</keyword>
<dbReference type="AlphaFoldDB" id="A0A8D8CGC5"/>
<evidence type="ECO:0000256" key="1">
    <source>
        <dbReference type="SAM" id="Phobius"/>
    </source>
</evidence>
<reference evidence="2" key="1">
    <citation type="submission" date="2021-05" db="EMBL/GenBank/DDBJ databases">
        <authorList>
            <person name="Alioto T."/>
            <person name="Alioto T."/>
            <person name="Gomez Garrido J."/>
        </authorList>
    </citation>
    <scope>NUCLEOTIDE SEQUENCE</scope>
</reference>
<evidence type="ECO:0000313" key="2">
    <source>
        <dbReference type="EMBL" id="CAG6492513.1"/>
    </source>
</evidence>
<proteinExistence type="predicted"/>
<sequence>MRRRHDDHVRCRLPDRGLPRRIVLLQIPLEHHLLVMRMMLVMLMVLMVLNIRMIVLAAATAHPNRNATPAEVLHFKLVAVPTPIERSSALVMVVVMMVMFDLWRRRRYGGELLELLLLLGGGRRRLTWDSRRFVAERREAYTVEVGRLGHLVLEHGLEQGFPVMGGRKEK</sequence>
<feature type="transmembrane region" description="Helical" evidence="1">
    <location>
        <begin position="40"/>
        <end position="63"/>
    </location>
</feature>
<accession>A0A8D8CGC5</accession>
<feature type="transmembrane region" description="Helical" evidence="1">
    <location>
        <begin position="83"/>
        <end position="103"/>
    </location>
</feature>
<organism evidence="2">
    <name type="scientific">Culex pipiens</name>
    <name type="common">House mosquito</name>
    <dbReference type="NCBI Taxonomy" id="7175"/>
    <lineage>
        <taxon>Eukaryota</taxon>
        <taxon>Metazoa</taxon>
        <taxon>Ecdysozoa</taxon>
        <taxon>Arthropoda</taxon>
        <taxon>Hexapoda</taxon>
        <taxon>Insecta</taxon>
        <taxon>Pterygota</taxon>
        <taxon>Neoptera</taxon>
        <taxon>Endopterygota</taxon>
        <taxon>Diptera</taxon>
        <taxon>Nematocera</taxon>
        <taxon>Culicoidea</taxon>
        <taxon>Culicidae</taxon>
        <taxon>Culicinae</taxon>
        <taxon>Culicini</taxon>
        <taxon>Culex</taxon>
        <taxon>Culex</taxon>
    </lineage>
</organism>
<name>A0A8D8CGC5_CULPI</name>
<keyword evidence="1" id="KW-0812">Transmembrane</keyword>